<evidence type="ECO:0000256" key="4">
    <source>
        <dbReference type="ARBA" id="ARBA00022475"/>
    </source>
</evidence>
<sequence>MATLLKSLSVRAGGRQLLKDVSLALSPGSRTALVGASGAGKSLTCAALAGVLPPGLTVTGSLTGTGPESATAVNLLPLPASRRPLRDRVALVPQDPSKALHPLTPVGRQIELAARTSQSTRHRAAQRVTDLLAAVGLERRLAERVPGCLSGGQRQRACLALALAGDPTVLIADEPTTALDVVTRAEVLDLLARVTGRDDGPALLLITHDLPAAMICEDIVVLSQGEVVERGATWQVLACPDHPVTQAMCEAARRETLPAALTAFTDVRLPQAQDVDGRPRTLVRQVS</sequence>
<evidence type="ECO:0000256" key="6">
    <source>
        <dbReference type="ARBA" id="ARBA00022741"/>
    </source>
</evidence>
<dbReference type="Proteomes" id="UP000273001">
    <property type="component" value="Chromosome"/>
</dbReference>
<keyword evidence="6" id="KW-0547">Nucleotide-binding</keyword>
<accession>A0ABN5PRK8</accession>
<evidence type="ECO:0000256" key="3">
    <source>
        <dbReference type="ARBA" id="ARBA00022448"/>
    </source>
</evidence>
<evidence type="ECO:0000256" key="9">
    <source>
        <dbReference type="ARBA" id="ARBA00023136"/>
    </source>
</evidence>
<dbReference type="GO" id="GO:0005524">
    <property type="term" value="F:ATP binding"/>
    <property type="evidence" value="ECO:0007669"/>
    <property type="project" value="UniProtKB-KW"/>
</dbReference>
<evidence type="ECO:0000256" key="2">
    <source>
        <dbReference type="ARBA" id="ARBA00005417"/>
    </source>
</evidence>
<evidence type="ECO:0000256" key="8">
    <source>
        <dbReference type="ARBA" id="ARBA00022967"/>
    </source>
</evidence>
<dbReference type="PROSITE" id="PS50893">
    <property type="entry name" value="ABC_TRANSPORTER_2"/>
    <property type="match status" value="1"/>
</dbReference>
<evidence type="ECO:0000313" key="12">
    <source>
        <dbReference type="Proteomes" id="UP000273001"/>
    </source>
</evidence>
<comment type="subcellular location">
    <subcellularLocation>
        <location evidence="1">Cell membrane</location>
        <topology evidence="1">Peripheral membrane protein</topology>
    </subcellularLocation>
</comment>
<dbReference type="Pfam" id="PF00005">
    <property type="entry name" value="ABC_tran"/>
    <property type="match status" value="1"/>
</dbReference>
<dbReference type="InterPro" id="IPR050388">
    <property type="entry name" value="ABC_Ni/Peptide_Import"/>
</dbReference>
<keyword evidence="12" id="KW-1185">Reference proteome</keyword>
<gene>
    <name evidence="11" type="ORF">D5R93_10875</name>
</gene>
<feature type="domain" description="ABC transporter" evidence="10">
    <location>
        <begin position="3"/>
        <end position="249"/>
    </location>
</feature>
<keyword evidence="9" id="KW-0472">Membrane</keyword>
<evidence type="ECO:0000256" key="5">
    <source>
        <dbReference type="ARBA" id="ARBA00022519"/>
    </source>
</evidence>
<keyword evidence="7 11" id="KW-0067">ATP-binding</keyword>
<keyword evidence="5" id="KW-0997">Cell inner membrane</keyword>
<evidence type="ECO:0000259" key="10">
    <source>
        <dbReference type="PROSITE" id="PS50893"/>
    </source>
</evidence>
<dbReference type="Gene3D" id="3.40.50.300">
    <property type="entry name" value="P-loop containing nucleotide triphosphate hydrolases"/>
    <property type="match status" value="1"/>
</dbReference>
<name>A0ABN5PRK8_9ACTO</name>
<dbReference type="InterPro" id="IPR017871">
    <property type="entry name" value="ABC_transporter-like_CS"/>
</dbReference>
<keyword evidence="4" id="KW-1003">Cell membrane</keyword>
<dbReference type="SMART" id="SM00382">
    <property type="entry name" value="AAA"/>
    <property type="match status" value="1"/>
</dbReference>
<comment type="similarity">
    <text evidence="2">Belongs to the ABC transporter superfamily.</text>
</comment>
<dbReference type="PANTHER" id="PTHR43297">
    <property type="entry name" value="OLIGOPEPTIDE TRANSPORT ATP-BINDING PROTEIN APPD"/>
    <property type="match status" value="1"/>
</dbReference>
<keyword evidence="8" id="KW-1278">Translocase</keyword>
<evidence type="ECO:0000313" key="11">
    <source>
        <dbReference type="EMBL" id="AYD90378.1"/>
    </source>
</evidence>
<dbReference type="SUPFAM" id="SSF52540">
    <property type="entry name" value="P-loop containing nucleoside triphosphate hydrolases"/>
    <property type="match status" value="1"/>
</dbReference>
<dbReference type="PANTHER" id="PTHR43297:SF14">
    <property type="entry name" value="ATPASE AAA-TYPE CORE DOMAIN-CONTAINING PROTEIN"/>
    <property type="match status" value="1"/>
</dbReference>
<keyword evidence="3" id="KW-0813">Transport</keyword>
<proteinExistence type="inferred from homology"/>
<evidence type="ECO:0000256" key="1">
    <source>
        <dbReference type="ARBA" id="ARBA00004202"/>
    </source>
</evidence>
<dbReference type="EMBL" id="CP032514">
    <property type="protein sequence ID" value="AYD90378.1"/>
    <property type="molecule type" value="Genomic_DNA"/>
</dbReference>
<dbReference type="RefSeq" id="WP_120205206.1">
    <property type="nucleotide sequence ID" value="NZ_CP032514.1"/>
</dbReference>
<reference evidence="11 12" key="1">
    <citation type="submission" date="2018-09" db="EMBL/GenBank/DDBJ databases">
        <authorList>
            <person name="Li J."/>
        </authorList>
    </citation>
    <scope>NUCLEOTIDE SEQUENCE [LARGE SCALE GENOMIC DNA]</scope>
    <source>
        <strain evidence="11 12">2129</strain>
    </source>
</reference>
<organism evidence="11 12">
    <name type="scientific">Actinomyces lilanjuaniae</name>
    <dbReference type="NCBI Taxonomy" id="2321394"/>
    <lineage>
        <taxon>Bacteria</taxon>
        <taxon>Bacillati</taxon>
        <taxon>Actinomycetota</taxon>
        <taxon>Actinomycetes</taxon>
        <taxon>Actinomycetales</taxon>
        <taxon>Actinomycetaceae</taxon>
        <taxon>Actinomyces</taxon>
    </lineage>
</organism>
<dbReference type="InterPro" id="IPR027417">
    <property type="entry name" value="P-loop_NTPase"/>
</dbReference>
<protein>
    <submittedName>
        <fullName evidence="11">ABC transporter ATP-binding protein</fullName>
    </submittedName>
</protein>
<evidence type="ECO:0000256" key="7">
    <source>
        <dbReference type="ARBA" id="ARBA00022840"/>
    </source>
</evidence>
<dbReference type="InterPro" id="IPR003593">
    <property type="entry name" value="AAA+_ATPase"/>
</dbReference>
<dbReference type="PROSITE" id="PS00211">
    <property type="entry name" value="ABC_TRANSPORTER_1"/>
    <property type="match status" value="1"/>
</dbReference>
<dbReference type="InterPro" id="IPR003439">
    <property type="entry name" value="ABC_transporter-like_ATP-bd"/>
</dbReference>